<name>A0A410FWJ8_BIPS1</name>
<organism evidence="7 8">
    <name type="scientific">Bipolaricaulis sibiricus</name>
    <dbReference type="NCBI Taxonomy" id="2501609"/>
    <lineage>
        <taxon>Bacteria</taxon>
        <taxon>Candidatus Bipolaricaulota</taxon>
        <taxon>Candidatus Bipolaricaulia</taxon>
        <taxon>Candidatus Bipolaricaulales</taxon>
        <taxon>Candidatus Bipolaricaulaceae</taxon>
        <taxon>Candidatus Bipolaricaulis</taxon>
    </lineage>
</organism>
<dbReference type="PANTHER" id="PTHR12815:SF47">
    <property type="entry name" value="TRANSLOCATION AND ASSEMBLY MODULE SUBUNIT TAMA"/>
    <property type="match status" value="1"/>
</dbReference>
<dbReference type="AlphaFoldDB" id="A0A410FWJ8"/>
<evidence type="ECO:0000256" key="3">
    <source>
        <dbReference type="ARBA" id="ARBA00022729"/>
    </source>
</evidence>
<evidence type="ECO:0000256" key="1">
    <source>
        <dbReference type="ARBA" id="ARBA00004370"/>
    </source>
</evidence>
<dbReference type="InterPro" id="IPR034746">
    <property type="entry name" value="POTRA"/>
</dbReference>
<sequence>MRYLWVVLVVAGWAALVMAQDFTVGRIEVVGNVHLSTAEILSAVKFSVGQQVTRDEVLAAVQAVQKLGYFVQVTPELAFDGDLVVVRFRVVEYPKIERITFEGLPPAPRGKGTLWSWLQEALRGGNRPTETRLREILTDKGVKTGTVLNQVKIEAALTALADEYRKLDWATIQIQPDLRGDELVFIVEELVIAGHRFRGLSTIPEEEARKLVVVPVGEVGKISHIQETLSGLGRSVFFASGGVEAEMGDGGIWLIWNLEERVLLPVPTALTGIELVGVTAFAPERVQTRVGPLPNGEATNYDVLRALGPVYDYYRREGFFMVDFVAEGMAGGRLQVRVKEGRVARIEVSEDTRTAGWVIERVVGLPPGQFLTEGRFVAGRQALMALGYFQDVLLEPRWVADDLVLKITVTDIEKLGSIGGNLAFSPQDQGIVGNLTYSQKNVLGRAFDLDVSLDKGLTSGGSTTWSLGFRSHSFPVFDLVSVEFYRRQSGEDPVTVTLGGGASVAYPLAPYLKLSVGLSSEQAWELPEWTILDPRTSVDVGLVYDDRDSPFFPRTGGRGRVSVEKAGTFAPGVEYLTLKPEMARFAPLDLPLLFGETRAVFAWRALIRWGWDLPERYRFSLGGVDTVRGAKAVRTDRYGLLNSEFRVEIAQGSWIALFGDFGATWDGTVKSSLGIEVAASVAGMFVRLALAWPNDREPTWVPAFEFGMGPMF</sequence>
<dbReference type="GO" id="GO:0019867">
    <property type="term" value="C:outer membrane"/>
    <property type="evidence" value="ECO:0007669"/>
    <property type="project" value="InterPro"/>
</dbReference>
<dbReference type="KEGG" id="bih:BIP78_1565"/>
<keyword evidence="2" id="KW-0812">Transmembrane</keyword>
<evidence type="ECO:0000256" key="2">
    <source>
        <dbReference type="ARBA" id="ARBA00022692"/>
    </source>
</evidence>
<dbReference type="Pfam" id="PF07244">
    <property type="entry name" value="POTRA"/>
    <property type="match status" value="1"/>
</dbReference>
<evidence type="ECO:0000313" key="8">
    <source>
        <dbReference type="Proteomes" id="UP000287233"/>
    </source>
</evidence>
<dbReference type="Pfam" id="PF01103">
    <property type="entry name" value="Omp85"/>
    <property type="match status" value="1"/>
</dbReference>
<dbReference type="Gene3D" id="3.10.20.310">
    <property type="entry name" value="membrane protein fhac"/>
    <property type="match status" value="2"/>
</dbReference>
<evidence type="ECO:0000256" key="5">
    <source>
        <dbReference type="ARBA" id="ARBA00023237"/>
    </source>
</evidence>
<feature type="domain" description="POTRA" evidence="6">
    <location>
        <begin position="22"/>
        <end position="93"/>
    </location>
</feature>
<proteinExistence type="predicted"/>
<comment type="subcellular location">
    <subcellularLocation>
        <location evidence="1">Membrane</location>
    </subcellularLocation>
</comment>
<evidence type="ECO:0000256" key="4">
    <source>
        <dbReference type="ARBA" id="ARBA00023136"/>
    </source>
</evidence>
<protein>
    <recommendedName>
        <fullName evidence="6">POTRA domain-containing protein</fullName>
    </recommendedName>
</protein>
<dbReference type="InterPro" id="IPR000184">
    <property type="entry name" value="Bac_surfAg_D15"/>
</dbReference>
<keyword evidence="3" id="KW-0732">Signal</keyword>
<dbReference type="EMBL" id="CP034928">
    <property type="protein sequence ID" value="QAA77331.1"/>
    <property type="molecule type" value="Genomic_DNA"/>
</dbReference>
<reference evidence="8" key="1">
    <citation type="submission" date="2018-12" db="EMBL/GenBank/DDBJ databases">
        <title>Complete genome sequence of an uncultured bacterium of the candidate phylum Bipolaricaulota.</title>
        <authorList>
            <person name="Kadnikov V.V."/>
            <person name="Mardanov A.V."/>
            <person name="Beletsky A.V."/>
            <person name="Frank Y.A."/>
            <person name="Karnachuk O.V."/>
            <person name="Ravin N.V."/>
        </authorList>
    </citation>
    <scope>NUCLEOTIDE SEQUENCE [LARGE SCALE GENOMIC DNA]</scope>
</reference>
<gene>
    <name evidence="7" type="ORF">BIP78_1565</name>
</gene>
<dbReference type="Proteomes" id="UP000287233">
    <property type="component" value="Chromosome"/>
</dbReference>
<evidence type="ECO:0000313" key="7">
    <source>
        <dbReference type="EMBL" id="QAA77331.1"/>
    </source>
</evidence>
<dbReference type="InterPro" id="IPR010827">
    <property type="entry name" value="BamA/TamA_POTRA"/>
</dbReference>
<accession>A0A410FWJ8</accession>
<keyword evidence="4" id="KW-0472">Membrane</keyword>
<keyword evidence="5" id="KW-0998">Cell outer membrane</keyword>
<dbReference type="PANTHER" id="PTHR12815">
    <property type="entry name" value="SORTING AND ASSEMBLY MACHINERY SAMM50 PROTEIN FAMILY MEMBER"/>
    <property type="match status" value="1"/>
</dbReference>
<dbReference type="InterPro" id="IPR039910">
    <property type="entry name" value="D15-like"/>
</dbReference>
<dbReference type="Gene3D" id="2.40.160.50">
    <property type="entry name" value="membrane protein fhac: a member of the omp85/tpsb transporter family"/>
    <property type="match status" value="1"/>
</dbReference>
<dbReference type="PROSITE" id="PS51779">
    <property type="entry name" value="POTRA"/>
    <property type="match status" value="1"/>
</dbReference>
<evidence type="ECO:0000259" key="6">
    <source>
        <dbReference type="PROSITE" id="PS51779"/>
    </source>
</evidence>